<dbReference type="SUPFAM" id="SSF53474">
    <property type="entry name" value="alpha/beta-Hydrolases"/>
    <property type="match status" value="1"/>
</dbReference>
<dbReference type="Proteomes" id="UP001556709">
    <property type="component" value="Unassembled WGS sequence"/>
</dbReference>
<dbReference type="InterPro" id="IPR029058">
    <property type="entry name" value="AB_hydrolase_fold"/>
</dbReference>
<dbReference type="Pfam" id="PF09994">
    <property type="entry name" value="T6SS_Tle1-like_cat"/>
    <property type="match status" value="1"/>
</dbReference>
<protein>
    <submittedName>
        <fullName evidence="2">DUF2235 domain-containing protein</fullName>
    </submittedName>
</protein>
<organism evidence="2 3">
    <name type="scientific">Spiribacter pallidus</name>
    <dbReference type="NCBI Taxonomy" id="1987936"/>
    <lineage>
        <taxon>Bacteria</taxon>
        <taxon>Pseudomonadati</taxon>
        <taxon>Pseudomonadota</taxon>
        <taxon>Gammaproteobacteria</taxon>
        <taxon>Chromatiales</taxon>
        <taxon>Ectothiorhodospiraceae</taxon>
        <taxon>Spiribacter</taxon>
    </lineage>
</organism>
<evidence type="ECO:0000313" key="2">
    <source>
        <dbReference type="EMBL" id="MEX0469390.1"/>
    </source>
</evidence>
<evidence type="ECO:0000259" key="1">
    <source>
        <dbReference type="Pfam" id="PF09994"/>
    </source>
</evidence>
<dbReference type="InterPro" id="IPR018712">
    <property type="entry name" value="Tle1-like_cat"/>
</dbReference>
<keyword evidence="3" id="KW-1185">Reference proteome</keyword>
<feature type="domain" description="T6SS Phospholipase effector Tle1-like catalytic" evidence="1">
    <location>
        <begin position="8"/>
        <end position="243"/>
    </location>
</feature>
<name>A0ABV3TE80_9GAMM</name>
<dbReference type="EMBL" id="JBAKFM010000003">
    <property type="protein sequence ID" value="MEX0469390.1"/>
    <property type="molecule type" value="Genomic_DNA"/>
</dbReference>
<comment type="caution">
    <text evidence="2">The sequence shown here is derived from an EMBL/GenBank/DDBJ whole genome shotgun (WGS) entry which is preliminary data.</text>
</comment>
<evidence type="ECO:0000313" key="3">
    <source>
        <dbReference type="Proteomes" id="UP001556709"/>
    </source>
</evidence>
<proteinExistence type="predicted"/>
<dbReference type="PANTHER" id="PTHR33840:SF1">
    <property type="entry name" value="TLE1 PHOSPHOLIPASE DOMAIN-CONTAINING PROTEIN"/>
    <property type="match status" value="1"/>
</dbReference>
<gene>
    <name evidence="2" type="ORF">V6X73_06605</name>
</gene>
<dbReference type="RefSeq" id="WP_367959301.1">
    <property type="nucleotide sequence ID" value="NZ_JBAKFK010000003.1"/>
</dbReference>
<accession>A0ABV3TE80</accession>
<dbReference type="PANTHER" id="PTHR33840">
    <property type="match status" value="1"/>
</dbReference>
<sequence length="314" mass="35179">MSPPLTPRNIVILCDGTGQDRSDPASNVVHLARRLPENAADQSVCYIPGLGNGPEGLLGRWFGYGLVADMAAGYRFLVRHYRPGDRVFLLGYSRGAYAMRALSGLLDRVGLIREPDPRRQHQALRLYTRRAPASERAAFAERYARACPVHFIGAWDTVASLGYLYGRAVIMDTTLAASVRHARHALAINERRPKFEPLLWSPDRLGTNQTLRQRWFTGAHGDVGGGYARRGLAEIALGWMLTEAQAVGLRVREDYSVAQPPDPFAPMHRPWQRWPGRLLVWLFGGERPRRIPEDAVLHPSVHARRRQANAGRLD</sequence>
<dbReference type="Gene3D" id="3.40.50.1820">
    <property type="entry name" value="alpha/beta hydrolase"/>
    <property type="match status" value="1"/>
</dbReference>
<reference evidence="2 3" key="1">
    <citation type="submission" date="2024-02" db="EMBL/GenBank/DDBJ databases">
        <title>New especies of Spiribacter isolated from saline water.</title>
        <authorList>
            <person name="Leon M.J."/>
            <person name="De La Haba R."/>
            <person name="Sanchez-Porro C."/>
            <person name="Ventosa A."/>
        </authorList>
    </citation>
    <scope>NUCLEOTIDE SEQUENCE [LARGE SCALE GENOMIC DNA]</scope>
    <source>
        <strain evidence="3">ag22IC6-390</strain>
    </source>
</reference>